<evidence type="ECO:0000256" key="8">
    <source>
        <dbReference type="SAM" id="SignalP"/>
    </source>
</evidence>
<organism evidence="9 10">
    <name type="scientific">Clathrus columnatus</name>
    <dbReference type="NCBI Taxonomy" id="1419009"/>
    <lineage>
        <taxon>Eukaryota</taxon>
        <taxon>Fungi</taxon>
        <taxon>Dikarya</taxon>
        <taxon>Basidiomycota</taxon>
        <taxon>Agaricomycotina</taxon>
        <taxon>Agaricomycetes</taxon>
        <taxon>Phallomycetidae</taxon>
        <taxon>Phallales</taxon>
        <taxon>Clathraceae</taxon>
        <taxon>Clathrus</taxon>
    </lineage>
</organism>
<evidence type="ECO:0008006" key="11">
    <source>
        <dbReference type="Google" id="ProtNLM"/>
    </source>
</evidence>
<dbReference type="GO" id="GO:0004497">
    <property type="term" value="F:monooxygenase activity"/>
    <property type="evidence" value="ECO:0007669"/>
    <property type="project" value="UniProtKB-KW"/>
</dbReference>
<dbReference type="Pfam" id="PF00067">
    <property type="entry name" value="p450"/>
    <property type="match status" value="1"/>
</dbReference>
<dbReference type="InterPro" id="IPR050364">
    <property type="entry name" value="Cytochrome_P450_fung"/>
</dbReference>
<dbReference type="InterPro" id="IPR001128">
    <property type="entry name" value="Cyt_P450"/>
</dbReference>
<evidence type="ECO:0000313" key="10">
    <source>
        <dbReference type="Proteomes" id="UP001050691"/>
    </source>
</evidence>
<evidence type="ECO:0000256" key="3">
    <source>
        <dbReference type="ARBA" id="ARBA00022617"/>
    </source>
</evidence>
<evidence type="ECO:0000256" key="1">
    <source>
        <dbReference type="ARBA" id="ARBA00001971"/>
    </source>
</evidence>
<protein>
    <recommendedName>
        <fullName evidence="11">Cytochrome P450</fullName>
    </recommendedName>
</protein>
<dbReference type="Gene3D" id="1.10.630.10">
    <property type="entry name" value="Cytochrome P450"/>
    <property type="match status" value="2"/>
</dbReference>
<dbReference type="InterPro" id="IPR036396">
    <property type="entry name" value="Cyt_P450_sf"/>
</dbReference>
<keyword evidence="3" id="KW-0349">Heme</keyword>
<keyword evidence="5" id="KW-0560">Oxidoreductase</keyword>
<keyword evidence="4" id="KW-0479">Metal-binding</keyword>
<reference evidence="9" key="1">
    <citation type="submission" date="2021-10" db="EMBL/GenBank/DDBJ databases">
        <title>De novo Genome Assembly of Clathrus columnatus (Basidiomycota, Fungi) Using Illumina and Nanopore Sequence Data.</title>
        <authorList>
            <person name="Ogiso-Tanaka E."/>
            <person name="Itagaki H."/>
            <person name="Hosoya T."/>
            <person name="Hosaka K."/>
        </authorList>
    </citation>
    <scope>NUCLEOTIDE SEQUENCE</scope>
    <source>
        <strain evidence="9">MO-923</strain>
    </source>
</reference>
<dbReference type="PANTHER" id="PTHR46300:SF7">
    <property type="entry name" value="P450, PUTATIVE (EUROFUNG)-RELATED"/>
    <property type="match status" value="1"/>
</dbReference>
<dbReference type="GO" id="GO:0005506">
    <property type="term" value="F:iron ion binding"/>
    <property type="evidence" value="ECO:0007669"/>
    <property type="project" value="InterPro"/>
</dbReference>
<keyword evidence="6" id="KW-0408">Iron</keyword>
<comment type="similarity">
    <text evidence="2">Belongs to the cytochrome P450 family.</text>
</comment>
<dbReference type="GO" id="GO:0020037">
    <property type="term" value="F:heme binding"/>
    <property type="evidence" value="ECO:0007669"/>
    <property type="project" value="InterPro"/>
</dbReference>
<evidence type="ECO:0000256" key="4">
    <source>
        <dbReference type="ARBA" id="ARBA00022723"/>
    </source>
</evidence>
<evidence type="ECO:0000313" key="9">
    <source>
        <dbReference type="EMBL" id="GJJ13524.1"/>
    </source>
</evidence>
<keyword evidence="7" id="KW-0503">Monooxygenase</keyword>
<dbReference type="AlphaFoldDB" id="A0AAV5ALE7"/>
<dbReference type="EMBL" id="BPWL01000008">
    <property type="protein sequence ID" value="GJJ13524.1"/>
    <property type="molecule type" value="Genomic_DNA"/>
</dbReference>
<keyword evidence="8" id="KW-0732">Signal</keyword>
<accession>A0AAV5ALE7</accession>
<evidence type="ECO:0000256" key="6">
    <source>
        <dbReference type="ARBA" id="ARBA00023004"/>
    </source>
</evidence>
<keyword evidence="10" id="KW-1185">Reference proteome</keyword>
<name>A0AAV5ALE7_9AGAM</name>
<feature type="signal peptide" evidence="8">
    <location>
        <begin position="1"/>
        <end position="18"/>
    </location>
</feature>
<proteinExistence type="inferred from homology"/>
<comment type="caution">
    <text evidence="9">The sequence shown here is derived from an EMBL/GenBank/DDBJ whole genome shotgun (WGS) entry which is preliminary data.</text>
</comment>
<dbReference type="PANTHER" id="PTHR46300">
    <property type="entry name" value="P450, PUTATIVE (EUROFUNG)-RELATED-RELATED"/>
    <property type="match status" value="1"/>
</dbReference>
<dbReference type="GO" id="GO:0016705">
    <property type="term" value="F:oxidoreductase activity, acting on paired donors, with incorporation or reduction of molecular oxygen"/>
    <property type="evidence" value="ECO:0007669"/>
    <property type="project" value="InterPro"/>
</dbReference>
<gene>
    <name evidence="9" type="ORF">Clacol_007778</name>
</gene>
<sequence>MHLGTLLTVLVLISFLCADYLRRRKFKVPKGKFYSSNQTPTIMLTLLTGLKLPPGPTGKPIVGSFFGLHKVLGQNLMYQWREKYMVNALFQQIIEIAQELFEKRGALYSDRPSFPMALLLAWDYSVPIMRYGDWWRRHIRAFQQFFNSRAVSSFEPIKLKARQEILKNLPDTPEKFPEHIRHATGRIIMDNRANPDYSFVSSSLERLKKLKDPLPNEEVVIRNVAGTAYGGGATTSFATLLQAVVASILYPEAQEKVYEELDTVIGDRLPTLADRKNLPYVNAFIYEVLRWRPVVPLGVPHTVLEDDVYGEYFIPRGSIIIADSWYDELNTIF</sequence>
<dbReference type="SUPFAM" id="SSF48264">
    <property type="entry name" value="Cytochrome P450"/>
    <property type="match status" value="1"/>
</dbReference>
<feature type="chain" id="PRO_5043977576" description="Cytochrome P450" evidence="8">
    <location>
        <begin position="19"/>
        <end position="333"/>
    </location>
</feature>
<evidence type="ECO:0000256" key="5">
    <source>
        <dbReference type="ARBA" id="ARBA00023002"/>
    </source>
</evidence>
<dbReference type="Proteomes" id="UP001050691">
    <property type="component" value="Unassembled WGS sequence"/>
</dbReference>
<evidence type="ECO:0000256" key="7">
    <source>
        <dbReference type="ARBA" id="ARBA00023033"/>
    </source>
</evidence>
<evidence type="ECO:0000256" key="2">
    <source>
        <dbReference type="ARBA" id="ARBA00010617"/>
    </source>
</evidence>
<comment type="cofactor">
    <cofactor evidence="1">
        <name>heme</name>
        <dbReference type="ChEBI" id="CHEBI:30413"/>
    </cofactor>
</comment>